<dbReference type="PANTHER" id="PTHR47053:SF1">
    <property type="entry name" value="MUREIN DD-ENDOPEPTIDASE MEPH-RELATED"/>
    <property type="match status" value="1"/>
</dbReference>
<dbReference type="PROSITE" id="PS51782">
    <property type="entry name" value="LYSM"/>
    <property type="match status" value="3"/>
</dbReference>
<evidence type="ECO:0000313" key="11">
    <source>
        <dbReference type="EMBL" id="GGD05152.1"/>
    </source>
</evidence>
<dbReference type="EMBL" id="BMCJ01000014">
    <property type="protein sequence ID" value="GGD05152.1"/>
    <property type="molecule type" value="Genomic_DNA"/>
</dbReference>
<keyword evidence="2" id="KW-0645">Protease</keyword>
<dbReference type="InterPro" id="IPR036779">
    <property type="entry name" value="LysM_dom_sf"/>
</dbReference>
<feature type="compositionally biased region" description="Low complexity" evidence="7">
    <location>
        <begin position="73"/>
        <end position="86"/>
    </location>
</feature>
<feature type="signal peptide" evidence="8">
    <location>
        <begin position="1"/>
        <end position="28"/>
    </location>
</feature>
<dbReference type="SMART" id="SM00257">
    <property type="entry name" value="LysM"/>
    <property type="match status" value="3"/>
</dbReference>
<feature type="region of interest" description="Disordered" evidence="7">
    <location>
        <begin position="70"/>
        <end position="91"/>
    </location>
</feature>
<proteinExistence type="inferred from homology"/>
<evidence type="ECO:0000256" key="2">
    <source>
        <dbReference type="ARBA" id="ARBA00022670"/>
    </source>
</evidence>
<feature type="compositionally biased region" description="Low complexity" evidence="7">
    <location>
        <begin position="201"/>
        <end position="226"/>
    </location>
</feature>
<comment type="caution">
    <text evidence="11">The sequence shown here is derived from an EMBL/GenBank/DDBJ whole genome shotgun (WGS) entry which is preliminary data.</text>
</comment>
<dbReference type="Gene3D" id="3.10.350.10">
    <property type="entry name" value="LysM domain"/>
    <property type="match status" value="3"/>
</dbReference>
<evidence type="ECO:0000256" key="8">
    <source>
        <dbReference type="SAM" id="SignalP"/>
    </source>
</evidence>
<protein>
    <submittedName>
        <fullName evidence="11">Peptidoglycan endopeptidase LytE</fullName>
    </submittedName>
</protein>
<feature type="domain" description="LysM" evidence="9">
    <location>
        <begin position="155"/>
        <end position="198"/>
    </location>
</feature>
<evidence type="ECO:0000256" key="6">
    <source>
        <dbReference type="ARBA" id="ARBA00022807"/>
    </source>
</evidence>
<dbReference type="SUPFAM" id="SSF54106">
    <property type="entry name" value="LysM domain"/>
    <property type="match status" value="3"/>
</dbReference>
<evidence type="ECO:0000259" key="9">
    <source>
        <dbReference type="PROSITE" id="PS51782"/>
    </source>
</evidence>
<feature type="domain" description="LysM" evidence="9">
    <location>
        <begin position="29"/>
        <end position="72"/>
    </location>
</feature>
<dbReference type="InterPro" id="IPR018392">
    <property type="entry name" value="LysM"/>
</dbReference>
<evidence type="ECO:0000256" key="5">
    <source>
        <dbReference type="ARBA" id="ARBA00022801"/>
    </source>
</evidence>
<keyword evidence="6" id="KW-0788">Thiol protease</keyword>
<keyword evidence="4" id="KW-0677">Repeat</keyword>
<evidence type="ECO:0000256" key="3">
    <source>
        <dbReference type="ARBA" id="ARBA00022729"/>
    </source>
</evidence>
<evidence type="ECO:0000259" key="10">
    <source>
        <dbReference type="PROSITE" id="PS51935"/>
    </source>
</evidence>
<feature type="region of interest" description="Disordered" evidence="7">
    <location>
        <begin position="135"/>
        <end position="158"/>
    </location>
</feature>
<dbReference type="PROSITE" id="PS51935">
    <property type="entry name" value="NLPC_P60"/>
    <property type="match status" value="1"/>
</dbReference>
<feature type="domain" description="LysM" evidence="9">
    <location>
        <begin position="89"/>
        <end position="132"/>
    </location>
</feature>
<gene>
    <name evidence="11" type="primary">lytE</name>
    <name evidence="11" type="ORF">GCM10007216_39770</name>
</gene>
<keyword evidence="5" id="KW-0378">Hydrolase</keyword>
<evidence type="ECO:0000256" key="1">
    <source>
        <dbReference type="ARBA" id="ARBA00007074"/>
    </source>
</evidence>
<evidence type="ECO:0000256" key="7">
    <source>
        <dbReference type="SAM" id="MobiDB-lite"/>
    </source>
</evidence>
<evidence type="ECO:0000256" key="4">
    <source>
        <dbReference type="ARBA" id="ARBA00022737"/>
    </source>
</evidence>
<dbReference type="Pfam" id="PF00877">
    <property type="entry name" value="NLPC_P60"/>
    <property type="match status" value="1"/>
</dbReference>
<evidence type="ECO:0000313" key="12">
    <source>
        <dbReference type="Proteomes" id="UP000619534"/>
    </source>
</evidence>
<dbReference type="Proteomes" id="UP000619534">
    <property type="component" value="Unassembled WGS sequence"/>
</dbReference>
<feature type="domain" description="NlpC/P60" evidence="10">
    <location>
        <begin position="223"/>
        <end position="340"/>
    </location>
</feature>
<feature type="chain" id="PRO_5045039638" evidence="8">
    <location>
        <begin position="29"/>
        <end position="340"/>
    </location>
</feature>
<accession>A0ABQ1PWN7</accession>
<name>A0ABQ1PWN7_9BACI</name>
<dbReference type="PANTHER" id="PTHR47053">
    <property type="entry name" value="MUREIN DD-ENDOPEPTIDASE MEPH-RELATED"/>
    <property type="match status" value="1"/>
</dbReference>
<dbReference type="Pfam" id="PF01476">
    <property type="entry name" value="LysM"/>
    <property type="match status" value="3"/>
</dbReference>
<dbReference type="Gene3D" id="3.90.1720.10">
    <property type="entry name" value="endopeptidase domain like (from Nostoc punctiforme)"/>
    <property type="match status" value="1"/>
</dbReference>
<dbReference type="InterPro" id="IPR038765">
    <property type="entry name" value="Papain-like_cys_pep_sf"/>
</dbReference>
<dbReference type="CDD" id="cd00118">
    <property type="entry name" value="LysM"/>
    <property type="match status" value="3"/>
</dbReference>
<reference evidence="12" key="1">
    <citation type="journal article" date="2019" name="Int. J. Syst. Evol. Microbiol.">
        <title>The Global Catalogue of Microorganisms (GCM) 10K type strain sequencing project: providing services to taxonomists for standard genome sequencing and annotation.</title>
        <authorList>
            <consortium name="The Broad Institute Genomics Platform"/>
            <consortium name="The Broad Institute Genome Sequencing Center for Infectious Disease"/>
            <person name="Wu L."/>
            <person name="Ma J."/>
        </authorList>
    </citation>
    <scope>NUCLEOTIDE SEQUENCE [LARGE SCALE GENOMIC DNA]</scope>
    <source>
        <strain evidence="12">CCM 7282</strain>
    </source>
</reference>
<keyword evidence="12" id="KW-1185">Reference proteome</keyword>
<dbReference type="InterPro" id="IPR051202">
    <property type="entry name" value="Peptidase_C40"/>
</dbReference>
<keyword evidence="3 8" id="KW-0732">Signal</keyword>
<comment type="similarity">
    <text evidence="1">Belongs to the peptidase C40 family.</text>
</comment>
<sequence>MKNNLIKKAIVTTSFVGALTIGAGVAGAESVTVQSGDSLWKFSQQYGVSIYKIKQLNGLSSDIIHPGQTLQVSESSSTSSSSSSSSNATTYTVKSGDTLSKIGAQFGVNYRDIMKWNNISSHIIYVGQTLKLEGTSSSQSTSTDSSSSNTSSSSSTYTVKSGDYLSKIASQYGVSYRDIMKWNNLNSTIIHVGQKLSINGSSSTPTQTSTSSSSSSTTQTSTSSNTSGLISTAKQYIGTPYVWGGTSPSGFDCSGYLNYVFAKNGTNLPRTVAQIHSVGKSVNSPSAGDLVFFETYKAGPSHAGIYLGNGQFIHSGSSGVTISDMNISYWKSRYLGAKSY</sequence>
<organism evidence="11 12">
    <name type="scientific">Thalassobacillus devorans</name>
    <dbReference type="NCBI Taxonomy" id="279813"/>
    <lineage>
        <taxon>Bacteria</taxon>
        <taxon>Bacillati</taxon>
        <taxon>Bacillota</taxon>
        <taxon>Bacilli</taxon>
        <taxon>Bacillales</taxon>
        <taxon>Bacillaceae</taxon>
        <taxon>Thalassobacillus</taxon>
    </lineage>
</organism>
<dbReference type="SUPFAM" id="SSF54001">
    <property type="entry name" value="Cysteine proteinases"/>
    <property type="match status" value="1"/>
</dbReference>
<dbReference type="InterPro" id="IPR000064">
    <property type="entry name" value="NLP_P60_dom"/>
</dbReference>
<feature type="region of interest" description="Disordered" evidence="7">
    <location>
        <begin position="200"/>
        <end position="226"/>
    </location>
</feature>